<keyword evidence="2" id="KW-0813">Transport</keyword>
<dbReference type="PROSITE" id="PS50893">
    <property type="entry name" value="ABC_TRANSPORTER_2"/>
    <property type="match status" value="1"/>
</dbReference>
<dbReference type="SUPFAM" id="SSF52540">
    <property type="entry name" value="P-loop containing nucleoside triphosphate hydrolases"/>
    <property type="match status" value="1"/>
</dbReference>
<comment type="caution">
    <text evidence="6">The sequence shown here is derived from an EMBL/GenBank/DDBJ whole genome shotgun (WGS) entry which is preliminary data.</text>
</comment>
<dbReference type="PANTHER" id="PTHR42798">
    <property type="entry name" value="LIPOPROTEIN-RELEASING SYSTEM ATP-BINDING PROTEIN LOLD"/>
    <property type="match status" value="1"/>
</dbReference>
<sequence length="256" mass="28412">MAFLEVIKLKKVYKAKLGNVQYTALKDVSFSVKKGEYVAIMGESGAGKTTLLNIISTLDKSTDGQVILDGINMSMLKDKEISSFRRKNLGFIFQDFNLLDTFSIKDNILLPLILSNVSIDKSKQELELLARQLGLTELLNKYPYEISGGQKQRVAVARALITKPKLVLADEPTGALDSKSAGNLLAQFEEINKNGQTILMVTHSTQAASHASRVLFIKDGVVFHQLYRGDLARQKFFQKIYDTLTLLISGGINHEN</sequence>
<dbReference type="PANTHER" id="PTHR42798:SF7">
    <property type="entry name" value="ALPHA-D-RIBOSE 1-METHYLPHOSPHONATE 5-TRIPHOSPHATE SYNTHASE SUBUNIT PHNL"/>
    <property type="match status" value="1"/>
</dbReference>
<feature type="domain" description="ABC transporter" evidence="5">
    <location>
        <begin position="7"/>
        <end position="244"/>
    </location>
</feature>
<evidence type="ECO:0000313" key="6">
    <source>
        <dbReference type="EMBL" id="OBR94510.1"/>
    </source>
</evidence>
<reference evidence="6 7" key="1">
    <citation type="journal article" date="2012" name="Front. Microbiol.">
        <title>Draft Genome Sequence of the Virulent Strain 01-B526 of the Fish Pathogen Aeromonas salmonicida.</title>
        <authorList>
            <person name="Charette S.J."/>
            <person name="Brochu F."/>
            <person name="Boyle B."/>
            <person name="Filion G."/>
            <person name="Tanaka K.H."/>
            <person name="Derome N."/>
        </authorList>
    </citation>
    <scope>NUCLEOTIDE SEQUENCE [LARGE SCALE GENOMIC DNA]</scope>
    <source>
        <strain evidence="6 7">P11</strain>
    </source>
</reference>
<gene>
    <name evidence="6" type="primary">bceA_1</name>
    <name evidence="6" type="ORF">CLRAG_14400</name>
</gene>
<dbReference type="InterPro" id="IPR003439">
    <property type="entry name" value="ABC_transporter-like_ATP-bd"/>
</dbReference>
<dbReference type="EMBL" id="LROS01000012">
    <property type="protein sequence ID" value="OBR94510.1"/>
    <property type="molecule type" value="Genomic_DNA"/>
</dbReference>
<dbReference type="InterPro" id="IPR003593">
    <property type="entry name" value="AAA+_ATPase"/>
</dbReference>
<dbReference type="InterPro" id="IPR017871">
    <property type="entry name" value="ABC_transporter-like_CS"/>
</dbReference>
<dbReference type="PATRIC" id="fig|1353534.3.peg.1462"/>
<evidence type="ECO:0000256" key="4">
    <source>
        <dbReference type="ARBA" id="ARBA00022840"/>
    </source>
</evidence>
<dbReference type="GO" id="GO:0016887">
    <property type="term" value="F:ATP hydrolysis activity"/>
    <property type="evidence" value="ECO:0007669"/>
    <property type="project" value="InterPro"/>
</dbReference>
<keyword evidence="3" id="KW-0547">Nucleotide-binding</keyword>
<evidence type="ECO:0000256" key="2">
    <source>
        <dbReference type="ARBA" id="ARBA00022448"/>
    </source>
</evidence>
<keyword evidence="7" id="KW-1185">Reference proteome</keyword>
<dbReference type="GO" id="GO:0098796">
    <property type="term" value="C:membrane protein complex"/>
    <property type="evidence" value="ECO:0007669"/>
    <property type="project" value="UniProtKB-ARBA"/>
</dbReference>
<dbReference type="GO" id="GO:0022857">
    <property type="term" value="F:transmembrane transporter activity"/>
    <property type="evidence" value="ECO:0007669"/>
    <property type="project" value="UniProtKB-ARBA"/>
</dbReference>
<evidence type="ECO:0000259" key="5">
    <source>
        <dbReference type="PROSITE" id="PS50893"/>
    </source>
</evidence>
<proteinExistence type="inferred from homology"/>
<dbReference type="InterPro" id="IPR017911">
    <property type="entry name" value="MacB-like_ATP-bd"/>
</dbReference>
<accession>A0A1A6AWV3</accession>
<evidence type="ECO:0000256" key="1">
    <source>
        <dbReference type="ARBA" id="ARBA00005417"/>
    </source>
</evidence>
<dbReference type="Proteomes" id="UP000093954">
    <property type="component" value="Unassembled WGS sequence"/>
</dbReference>
<dbReference type="AlphaFoldDB" id="A0A1A6AWV3"/>
<dbReference type="PROSITE" id="PS00211">
    <property type="entry name" value="ABC_TRANSPORTER_1"/>
    <property type="match status" value="1"/>
</dbReference>
<protein>
    <submittedName>
        <fullName evidence="6">Bacitracin export ATP-binding protein BceA</fullName>
    </submittedName>
</protein>
<dbReference type="FunFam" id="3.40.50.300:FF:000032">
    <property type="entry name" value="Export ABC transporter ATP-binding protein"/>
    <property type="match status" value="1"/>
</dbReference>
<dbReference type="GO" id="GO:0005524">
    <property type="term" value="F:ATP binding"/>
    <property type="evidence" value="ECO:0007669"/>
    <property type="project" value="UniProtKB-KW"/>
</dbReference>
<organism evidence="6 7">
    <name type="scientific">Clostridium ragsdalei P11</name>
    <dbReference type="NCBI Taxonomy" id="1353534"/>
    <lineage>
        <taxon>Bacteria</taxon>
        <taxon>Bacillati</taxon>
        <taxon>Bacillota</taxon>
        <taxon>Clostridia</taxon>
        <taxon>Eubacteriales</taxon>
        <taxon>Clostridiaceae</taxon>
        <taxon>Clostridium</taxon>
    </lineage>
</organism>
<name>A0A1A6AWV3_9CLOT</name>
<dbReference type="RefSeq" id="WP_065077774.1">
    <property type="nucleotide sequence ID" value="NZ_LROS01000012.1"/>
</dbReference>
<dbReference type="Gene3D" id="3.40.50.300">
    <property type="entry name" value="P-loop containing nucleotide triphosphate hydrolases"/>
    <property type="match status" value="1"/>
</dbReference>
<dbReference type="CDD" id="cd03255">
    <property type="entry name" value="ABC_MJ0796_LolCDE_FtsE"/>
    <property type="match status" value="1"/>
</dbReference>
<dbReference type="InterPro" id="IPR027417">
    <property type="entry name" value="P-loop_NTPase"/>
</dbReference>
<dbReference type="SMART" id="SM00382">
    <property type="entry name" value="AAA"/>
    <property type="match status" value="1"/>
</dbReference>
<evidence type="ECO:0000256" key="3">
    <source>
        <dbReference type="ARBA" id="ARBA00022741"/>
    </source>
</evidence>
<evidence type="ECO:0000313" key="7">
    <source>
        <dbReference type="Proteomes" id="UP000093954"/>
    </source>
</evidence>
<keyword evidence="4 6" id="KW-0067">ATP-binding</keyword>
<comment type="similarity">
    <text evidence="1">Belongs to the ABC transporter superfamily.</text>
</comment>
<dbReference type="Pfam" id="PF00005">
    <property type="entry name" value="ABC_tran"/>
    <property type="match status" value="1"/>
</dbReference>